<dbReference type="Pfam" id="PF01430">
    <property type="entry name" value="HSP33"/>
    <property type="match status" value="1"/>
</dbReference>
<dbReference type="PANTHER" id="PTHR30111">
    <property type="entry name" value="33 KDA CHAPERONIN"/>
    <property type="match status" value="1"/>
</dbReference>
<dbReference type="SUPFAM" id="SSF118352">
    <property type="entry name" value="HSP33 redox switch-like"/>
    <property type="match status" value="1"/>
</dbReference>
<dbReference type="RefSeq" id="WP_132699220.1">
    <property type="nucleotide sequence ID" value="NZ_SLZR01000001.1"/>
</dbReference>
<dbReference type="Proteomes" id="UP000295793">
    <property type="component" value="Unassembled WGS sequence"/>
</dbReference>
<name>A0A4R3IBJ1_9GAMM</name>
<dbReference type="InterPro" id="IPR023212">
    <property type="entry name" value="Hsp33_helix_hairpin_bin_dom_sf"/>
</dbReference>
<keyword evidence="7" id="KW-1185">Reference proteome</keyword>
<dbReference type="OrthoDB" id="9793753at2"/>
<dbReference type="InterPro" id="IPR016153">
    <property type="entry name" value="Heat_shock_Hsp33_N"/>
</dbReference>
<keyword evidence="1" id="KW-0963">Cytoplasm</keyword>
<dbReference type="GO" id="GO:0042026">
    <property type="term" value="P:protein refolding"/>
    <property type="evidence" value="ECO:0007669"/>
    <property type="project" value="TreeGrafter"/>
</dbReference>
<comment type="caution">
    <text evidence="6">The sequence shown here is derived from an EMBL/GenBank/DDBJ whole genome shotgun (WGS) entry which is preliminary data.</text>
</comment>
<evidence type="ECO:0000256" key="2">
    <source>
        <dbReference type="ARBA" id="ARBA00022833"/>
    </source>
</evidence>
<dbReference type="PANTHER" id="PTHR30111:SF1">
    <property type="entry name" value="33 KDA CHAPERONIN"/>
    <property type="match status" value="1"/>
</dbReference>
<keyword evidence="3" id="KW-1015">Disulfide bond</keyword>
<evidence type="ECO:0000256" key="4">
    <source>
        <dbReference type="ARBA" id="ARBA00023186"/>
    </source>
</evidence>
<protein>
    <submittedName>
        <fullName evidence="6">Molecular chaperone Hsp33</fullName>
    </submittedName>
</protein>
<sequence length="292" mass="33127">MTVTDTTTRFLFEDTHIRGELTQIARPFQEVLSKHNYPRPIQPLLGQFMAAAAMLSDTIKFEGILSLQVKGNGQVRTLMAECRNNQALRAIAQYNDDFEDSGPLLGEGHLAITIDPDKGQRYQGIVLINDDDIDLASALEGYFQQSEQIKTRVWLYADHNAAAGMMLQAMPKSASESSLDLQEDEDWERLNFLAETLKPEEALNLDSETVLHRLFHEETVRVYPARELRFECTCSEQRSANAIMTLGQQEALEIAHEQGHIEIDCQFCRARYAFSLQQVEELFSPKPEDSIN</sequence>
<dbReference type="PIRSF" id="PIRSF005261">
    <property type="entry name" value="Heat_shock_Hsp33"/>
    <property type="match status" value="1"/>
</dbReference>
<evidence type="ECO:0000313" key="6">
    <source>
        <dbReference type="EMBL" id="TCS43989.1"/>
    </source>
</evidence>
<proteinExistence type="predicted"/>
<dbReference type="Gene3D" id="3.55.30.10">
    <property type="entry name" value="Hsp33 domain"/>
    <property type="match status" value="1"/>
</dbReference>
<keyword evidence="2" id="KW-0862">Zinc</keyword>
<dbReference type="GO" id="GO:0051082">
    <property type="term" value="F:unfolded protein binding"/>
    <property type="evidence" value="ECO:0007669"/>
    <property type="project" value="InterPro"/>
</dbReference>
<keyword evidence="5" id="KW-0676">Redox-active center</keyword>
<dbReference type="CDD" id="cd00498">
    <property type="entry name" value="Hsp33"/>
    <property type="match status" value="1"/>
</dbReference>
<keyword evidence="4" id="KW-0143">Chaperone</keyword>
<dbReference type="NCBIfam" id="NF001033">
    <property type="entry name" value="PRK00114.1"/>
    <property type="match status" value="1"/>
</dbReference>
<dbReference type="InterPro" id="IPR000397">
    <property type="entry name" value="Heat_shock_Hsp33"/>
</dbReference>
<reference evidence="6 7" key="1">
    <citation type="submission" date="2019-03" db="EMBL/GenBank/DDBJ databases">
        <title>Genomic Encyclopedia of Archaeal and Bacterial Type Strains, Phase II (KMG-II): from individual species to whole genera.</title>
        <authorList>
            <person name="Goeker M."/>
        </authorList>
    </citation>
    <scope>NUCLEOTIDE SEQUENCE [LARGE SCALE GENOMIC DNA]</scope>
    <source>
        <strain evidence="6 7">DSM 15388</strain>
    </source>
</reference>
<evidence type="ECO:0000256" key="3">
    <source>
        <dbReference type="ARBA" id="ARBA00023157"/>
    </source>
</evidence>
<dbReference type="AlphaFoldDB" id="A0A4R3IBJ1"/>
<dbReference type="InterPro" id="IPR016154">
    <property type="entry name" value="Heat_shock_Hsp33_C"/>
</dbReference>
<gene>
    <name evidence="6" type="ORF">BCF53_101332</name>
</gene>
<dbReference type="SUPFAM" id="SSF64397">
    <property type="entry name" value="Hsp33 domain"/>
    <property type="match status" value="1"/>
</dbReference>
<dbReference type="GO" id="GO:0044183">
    <property type="term" value="F:protein folding chaperone"/>
    <property type="evidence" value="ECO:0007669"/>
    <property type="project" value="TreeGrafter"/>
</dbReference>
<dbReference type="Gene3D" id="1.10.287.480">
    <property type="entry name" value="helix hairpin bin"/>
    <property type="match status" value="1"/>
</dbReference>
<evidence type="ECO:0000256" key="1">
    <source>
        <dbReference type="ARBA" id="ARBA00022490"/>
    </source>
</evidence>
<dbReference type="Gene3D" id="3.90.1280.10">
    <property type="entry name" value="HSP33 redox switch-like"/>
    <property type="match status" value="1"/>
</dbReference>
<dbReference type="EMBL" id="SLZR01000001">
    <property type="protein sequence ID" value="TCS43989.1"/>
    <property type="molecule type" value="Genomic_DNA"/>
</dbReference>
<evidence type="ECO:0000313" key="7">
    <source>
        <dbReference type="Proteomes" id="UP000295793"/>
    </source>
</evidence>
<evidence type="ECO:0000256" key="5">
    <source>
        <dbReference type="ARBA" id="ARBA00023284"/>
    </source>
</evidence>
<accession>A0A4R3IBJ1</accession>
<organism evidence="6 7">
    <name type="scientific">Reinekea marinisedimentorum</name>
    <dbReference type="NCBI Taxonomy" id="230495"/>
    <lineage>
        <taxon>Bacteria</taxon>
        <taxon>Pseudomonadati</taxon>
        <taxon>Pseudomonadota</taxon>
        <taxon>Gammaproteobacteria</taxon>
        <taxon>Oceanospirillales</taxon>
        <taxon>Saccharospirillaceae</taxon>
        <taxon>Reinekea</taxon>
    </lineage>
</organism>
<dbReference type="GO" id="GO:0005737">
    <property type="term" value="C:cytoplasm"/>
    <property type="evidence" value="ECO:0007669"/>
    <property type="project" value="InterPro"/>
</dbReference>